<dbReference type="AlphaFoldDB" id="A0A162GFH0"/>
<gene>
    <name evidence="2" type="ORF">ACH61_02548</name>
</gene>
<protein>
    <recommendedName>
        <fullName evidence="1">DUF1023 domain-containing protein</fullName>
    </recommendedName>
</protein>
<dbReference type="PATRIC" id="fig|1671680.3.peg.2731"/>
<accession>A0A162GFH0</accession>
<dbReference type="Pfam" id="PF06259">
    <property type="entry name" value="Abhydrolase_8"/>
    <property type="match status" value="1"/>
</dbReference>
<dbReference type="Gene3D" id="3.40.50.1820">
    <property type="entry name" value="alpha/beta hydrolase"/>
    <property type="match status" value="1"/>
</dbReference>
<keyword evidence="3" id="KW-1185">Reference proteome</keyword>
<dbReference type="RefSeq" id="WP_068212344.1">
    <property type="nucleotide sequence ID" value="NZ_LIIN01000108.1"/>
</dbReference>
<organism evidence="2 3">
    <name type="scientific">Rathayibacter tanaceti</name>
    <dbReference type="NCBI Taxonomy" id="1671680"/>
    <lineage>
        <taxon>Bacteria</taxon>
        <taxon>Bacillati</taxon>
        <taxon>Actinomycetota</taxon>
        <taxon>Actinomycetes</taxon>
        <taxon>Micrococcales</taxon>
        <taxon>Microbacteriaceae</taxon>
        <taxon>Rathayibacter</taxon>
    </lineage>
</organism>
<dbReference type="SUPFAM" id="SSF53474">
    <property type="entry name" value="alpha/beta-Hydrolases"/>
    <property type="match status" value="1"/>
</dbReference>
<sequence>MVSMETIRFDDETARRFAQTLMTAADVLRGQSVVRGAAAEQAMQDFEGPSAQVFWLAHLTQVSNRSRLDSVLFTLSEVVLVAIAAAGAERERLAQVAAWEARQEERRLDPMGVAGSDLSDIFRRPPSEDRILPPTIAASYWPQEPERTTAGVGVAPGGTSADPERLDVFVSDARQADEALRVELDSVSKAFAAFSDLCSWVPLESTTVFAGFQQLQELSRSLVDWVDQVSRAFEAAGGGRLSSATLEMAVTAGTSRTDRSALDLLSTVPADQLAVLLVITPELGAQLKRIPPTDAHTWWTQLAPADGGAGFSARQEALIGALPGVVGNLEGVPYGARAQANKKALTERITALSEELAQESADGDPARLRTIETDFQALENIRNSLDTRAGQDPRFLVSLTEDHPPLAAVSIGDLDTATSVTYAVPGMGQTTETADSWVKASQNVRSVLPDGSAVIAWIGYETPPPAVENVDASVLDIDDAVAGAAALAASLHGLSAVRGDSIPKPGAVGHSYGTTVVAITAARSDVELGTFVSLGSAGLPDSVDAVSDLHVEDMYAGQARDKLPFETESGDEAAWIGRRFSRDHHVNPADPGFGAHVFGVETGGDEGRIVTNHDATKSDDGPLAGYLDQGTESLANVGRAFRGEVDALTEDAPLGPTDFQKFMKGMIAGETGILP</sequence>
<name>A0A162GFH0_9MICO</name>
<dbReference type="InterPro" id="IPR010427">
    <property type="entry name" value="DUF1023"/>
</dbReference>
<proteinExistence type="predicted"/>
<feature type="domain" description="DUF1023" evidence="1">
    <location>
        <begin position="406"/>
        <end position="560"/>
    </location>
</feature>
<dbReference type="ESTHER" id="9mico-a0a162gfh0">
    <property type="family name" value="Duf_1023"/>
</dbReference>
<comment type="caution">
    <text evidence="2">The sequence shown here is derived from an EMBL/GenBank/DDBJ whole genome shotgun (WGS) entry which is preliminary data.</text>
</comment>
<evidence type="ECO:0000313" key="3">
    <source>
        <dbReference type="Proteomes" id="UP000076717"/>
    </source>
</evidence>
<dbReference type="EMBL" id="LIIN01000108">
    <property type="protein sequence ID" value="KZX20339.1"/>
    <property type="molecule type" value="Genomic_DNA"/>
</dbReference>
<dbReference type="Proteomes" id="UP000076717">
    <property type="component" value="Unassembled WGS sequence"/>
</dbReference>
<dbReference type="InterPro" id="IPR029058">
    <property type="entry name" value="AB_hydrolase_fold"/>
</dbReference>
<evidence type="ECO:0000313" key="2">
    <source>
        <dbReference type="EMBL" id="KZX20339.1"/>
    </source>
</evidence>
<evidence type="ECO:0000259" key="1">
    <source>
        <dbReference type="Pfam" id="PF06259"/>
    </source>
</evidence>
<reference evidence="2 3" key="1">
    <citation type="submission" date="2015-08" db="EMBL/GenBank/DDBJ databases">
        <title>Draft Genome Sequence of Rathayibacter sp. Strain VKM Ac-2596 Isolated from Leaf Gall Induced by Plant-Parasitic Nematodes.</title>
        <authorList>
            <person name="Vasilenko O.V."/>
            <person name="Starodumova I.P."/>
            <person name="Tarlachkov S.V."/>
            <person name="Dorofeeva L.V."/>
            <person name="Evtushenko L.I."/>
        </authorList>
    </citation>
    <scope>NUCLEOTIDE SEQUENCE [LARGE SCALE GENOMIC DNA]</scope>
    <source>
        <strain evidence="2 3">VKM Ac-2596</strain>
    </source>
</reference>